<organism evidence="2 3">
    <name type="scientific">Xylophilus ampelinus</name>
    <dbReference type="NCBI Taxonomy" id="54067"/>
    <lineage>
        <taxon>Bacteria</taxon>
        <taxon>Pseudomonadati</taxon>
        <taxon>Pseudomonadota</taxon>
        <taxon>Betaproteobacteria</taxon>
        <taxon>Burkholderiales</taxon>
        <taxon>Xylophilus</taxon>
    </lineage>
</organism>
<comment type="caution">
    <text evidence="2">The sequence shown here is derived from an EMBL/GenBank/DDBJ whole genome shotgun (WGS) entry which is preliminary data.</text>
</comment>
<reference evidence="2 3" key="1">
    <citation type="submission" date="2018-06" db="EMBL/GenBank/DDBJ databases">
        <title>Genomic Encyclopedia of Type Strains, Phase III (KMG-III): the genomes of soil and plant-associated and newly described type strains.</title>
        <authorList>
            <person name="Whitman W."/>
        </authorList>
    </citation>
    <scope>NUCLEOTIDE SEQUENCE [LARGE SCALE GENOMIC DNA]</scope>
    <source>
        <strain evidence="2 3">CECT 7646</strain>
    </source>
</reference>
<gene>
    <name evidence="2" type="ORF">DFQ15_10772</name>
</gene>
<protein>
    <submittedName>
        <fullName evidence="2">Uncharacterized protein</fullName>
    </submittedName>
</protein>
<sequence>MTPLQSEIRRLYLPLSAQPESRAEALAPTASPFFGSDGRVRCMVMELARPPGWKLLGAVWQGVQAAMELPAPAIAVSGTDGLQLWFSLAEPVAVARAQAFLEGLRLRFLAEVARSRLRLLPDAAHPGRHAAPVPALQAPGGNWSAFVAYDLAPVFADTPWLDIPPNEDGQATLLRALTPMQPAAFDAATALLAAPSQATPAPERPTVPVPHGLRPSAADGPSEQDPRRFLLRVMGDATVALPLRIDAAKALLPFLPGDLGTPPPARG</sequence>
<evidence type="ECO:0000313" key="2">
    <source>
        <dbReference type="EMBL" id="PYE78422.1"/>
    </source>
</evidence>
<proteinExistence type="predicted"/>
<dbReference type="AlphaFoldDB" id="A0A318SM97"/>
<dbReference type="OrthoDB" id="8756642at2"/>
<evidence type="ECO:0000256" key="1">
    <source>
        <dbReference type="SAM" id="MobiDB-lite"/>
    </source>
</evidence>
<keyword evidence="3" id="KW-1185">Reference proteome</keyword>
<feature type="region of interest" description="Disordered" evidence="1">
    <location>
        <begin position="196"/>
        <end position="224"/>
    </location>
</feature>
<evidence type="ECO:0000313" key="3">
    <source>
        <dbReference type="Proteomes" id="UP000247540"/>
    </source>
</evidence>
<name>A0A318SM97_9BURK</name>
<accession>A0A318SM97</accession>
<dbReference type="Proteomes" id="UP000247540">
    <property type="component" value="Unassembled WGS sequence"/>
</dbReference>
<dbReference type="RefSeq" id="WP_110465223.1">
    <property type="nucleotide sequence ID" value="NZ_JAMOFZ010000007.1"/>
</dbReference>
<dbReference type="EMBL" id="QJTC01000007">
    <property type="protein sequence ID" value="PYE78422.1"/>
    <property type="molecule type" value="Genomic_DNA"/>
</dbReference>